<organism evidence="3 4">
    <name type="scientific">Salipiger marinus</name>
    <dbReference type="NCBI Taxonomy" id="555512"/>
    <lineage>
        <taxon>Bacteria</taxon>
        <taxon>Pseudomonadati</taxon>
        <taxon>Pseudomonadota</taxon>
        <taxon>Alphaproteobacteria</taxon>
        <taxon>Rhodobacterales</taxon>
        <taxon>Roseobacteraceae</taxon>
        <taxon>Salipiger</taxon>
    </lineage>
</organism>
<dbReference type="Pfam" id="PF23639">
    <property type="entry name" value="DUF7146"/>
    <property type="match status" value="1"/>
</dbReference>
<dbReference type="InterPro" id="IPR055570">
    <property type="entry name" value="DUF7146"/>
</dbReference>
<evidence type="ECO:0000259" key="2">
    <source>
        <dbReference type="Pfam" id="PF23639"/>
    </source>
</evidence>
<name>A0A1G8N048_9RHOB</name>
<feature type="domain" description="Toprim" evidence="1">
    <location>
        <begin position="199"/>
        <end position="291"/>
    </location>
</feature>
<sequence length="293" mass="31155">MMDARTLTETLRGRWYRSYGAAPCPVCQPERRRGQNALTLSEGSNGRLLAHCKRGCCDFADILAAAGIAPGSYAPPDPAALARRDAEALAEAAKRERQALALWREARPIAGTLAETYLRGRAISCPLSESLRFHPSCWHPTATRFPAMLARIDGADRFAVHRTYLRADGSAKADVEPQKAMLGRTAGGAVRLAEAEGPLVLAEGIETALSLACGLLRAPATIWAGLSTSGLRGLHLPARPGRLTIAPDGDDAGRAAARALAERAHGLGWRVSLLPAPEGRDWNDILAMKGASV</sequence>
<dbReference type="EMBL" id="FNEJ01000009">
    <property type="protein sequence ID" value="SDI73554.1"/>
    <property type="molecule type" value="Genomic_DNA"/>
</dbReference>
<gene>
    <name evidence="3" type="ORF">SAMN04487993_100971</name>
</gene>
<protein>
    <submittedName>
        <fullName evidence="3">Toprim domain-containing protein</fullName>
    </submittedName>
</protein>
<dbReference type="Pfam" id="PF13362">
    <property type="entry name" value="Toprim_3"/>
    <property type="match status" value="1"/>
</dbReference>
<evidence type="ECO:0000313" key="4">
    <source>
        <dbReference type="Proteomes" id="UP000199093"/>
    </source>
</evidence>
<proteinExistence type="predicted"/>
<dbReference type="RefSeq" id="WP_089847169.1">
    <property type="nucleotide sequence ID" value="NZ_FNEJ01000009.1"/>
</dbReference>
<dbReference type="OrthoDB" id="9811157at2"/>
<dbReference type="SUPFAM" id="SSF56731">
    <property type="entry name" value="DNA primase core"/>
    <property type="match status" value="1"/>
</dbReference>
<evidence type="ECO:0000259" key="1">
    <source>
        <dbReference type="Pfam" id="PF13362"/>
    </source>
</evidence>
<accession>A0A1G8N048</accession>
<dbReference type="STRING" id="555512.SAMN04487993_100971"/>
<keyword evidence="4" id="KW-1185">Reference proteome</keyword>
<dbReference type="Gene3D" id="3.40.1360.10">
    <property type="match status" value="1"/>
</dbReference>
<evidence type="ECO:0000313" key="3">
    <source>
        <dbReference type="EMBL" id="SDI73554.1"/>
    </source>
</evidence>
<dbReference type="Proteomes" id="UP000199093">
    <property type="component" value="Unassembled WGS sequence"/>
</dbReference>
<reference evidence="3 4" key="1">
    <citation type="submission" date="2016-10" db="EMBL/GenBank/DDBJ databases">
        <authorList>
            <person name="de Groot N.N."/>
        </authorList>
    </citation>
    <scope>NUCLEOTIDE SEQUENCE [LARGE SCALE GENOMIC DNA]</scope>
    <source>
        <strain evidence="3 4">DSM 26424</strain>
    </source>
</reference>
<feature type="domain" description="DUF7146" evidence="2">
    <location>
        <begin position="94"/>
        <end position="192"/>
    </location>
</feature>
<dbReference type="AlphaFoldDB" id="A0A1G8N048"/>
<dbReference type="InterPro" id="IPR006171">
    <property type="entry name" value="TOPRIM_dom"/>
</dbReference>